<evidence type="ECO:0000256" key="1">
    <source>
        <dbReference type="ARBA" id="ARBA00009437"/>
    </source>
</evidence>
<dbReference type="PRINTS" id="PR00039">
    <property type="entry name" value="HTHLYSR"/>
</dbReference>
<dbReference type="Gene3D" id="3.40.190.10">
    <property type="entry name" value="Periplasmic binding protein-like II"/>
    <property type="match status" value="2"/>
</dbReference>
<keyword evidence="3" id="KW-0238">DNA-binding</keyword>
<dbReference type="InterPro" id="IPR036388">
    <property type="entry name" value="WH-like_DNA-bd_sf"/>
</dbReference>
<keyword evidence="2" id="KW-0805">Transcription regulation</keyword>
<comment type="similarity">
    <text evidence="1">Belongs to the LysR transcriptional regulatory family.</text>
</comment>
<dbReference type="InterPro" id="IPR036390">
    <property type="entry name" value="WH_DNA-bd_sf"/>
</dbReference>
<feature type="domain" description="HTH lysR-type" evidence="5">
    <location>
        <begin position="1"/>
        <end position="59"/>
    </location>
</feature>
<dbReference type="SUPFAM" id="SSF46785">
    <property type="entry name" value="Winged helix' DNA-binding domain"/>
    <property type="match status" value="1"/>
</dbReference>
<evidence type="ECO:0000256" key="4">
    <source>
        <dbReference type="ARBA" id="ARBA00023163"/>
    </source>
</evidence>
<dbReference type="Pfam" id="PF00126">
    <property type="entry name" value="HTH_1"/>
    <property type="match status" value="1"/>
</dbReference>
<gene>
    <name evidence="6" type="ORF">ACFQXB_18320</name>
</gene>
<reference evidence="7" key="1">
    <citation type="journal article" date="2019" name="Int. J. Syst. Evol. Microbiol.">
        <title>The Global Catalogue of Microorganisms (GCM) 10K type strain sequencing project: providing services to taxonomists for standard genome sequencing and annotation.</title>
        <authorList>
            <consortium name="The Broad Institute Genomics Platform"/>
            <consortium name="The Broad Institute Genome Sequencing Center for Infectious Disease"/>
            <person name="Wu L."/>
            <person name="Ma J."/>
        </authorList>
    </citation>
    <scope>NUCLEOTIDE SEQUENCE [LARGE SCALE GENOMIC DNA]</scope>
    <source>
        <strain evidence="7">CGMCC 1.12750</strain>
    </source>
</reference>
<evidence type="ECO:0000313" key="6">
    <source>
        <dbReference type="EMBL" id="MFC7706140.1"/>
    </source>
</evidence>
<dbReference type="PROSITE" id="PS50931">
    <property type="entry name" value="HTH_LYSR"/>
    <property type="match status" value="1"/>
</dbReference>
<evidence type="ECO:0000256" key="2">
    <source>
        <dbReference type="ARBA" id="ARBA00023015"/>
    </source>
</evidence>
<dbReference type="CDD" id="cd05466">
    <property type="entry name" value="PBP2_LTTR_substrate"/>
    <property type="match status" value="1"/>
</dbReference>
<comment type="caution">
    <text evidence="6">The sequence shown here is derived from an EMBL/GenBank/DDBJ whole genome shotgun (WGS) entry which is preliminary data.</text>
</comment>
<dbReference type="InterPro" id="IPR000847">
    <property type="entry name" value="LysR_HTH_N"/>
</dbReference>
<accession>A0ABW2URX5</accession>
<proteinExistence type="inferred from homology"/>
<dbReference type="Pfam" id="PF03466">
    <property type="entry name" value="LysR_substrate"/>
    <property type="match status" value="1"/>
</dbReference>
<name>A0ABW2URX5_9RHOB</name>
<evidence type="ECO:0000313" key="7">
    <source>
        <dbReference type="Proteomes" id="UP001596516"/>
    </source>
</evidence>
<dbReference type="Gene3D" id="1.10.10.10">
    <property type="entry name" value="Winged helix-like DNA-binding domain superfamily/Winged helix DNA-binding domain"/>
    <property type="match status" value="1"/>
</dbReference>
<keyword evidence="7" id="KW-1185">Reference proteome</keyword>
<keyword evidence="4" id="KW-0804">Transcription</keyword>
<dbReference type="InterPro" id="IPR050950">
    <property type="entry name" value="HTH-type_LysR_regulators"/>
</dbReference>
<dbReference type="EMBL" id="JBHTFQ010000014">
    <property type="protein sequence ID" value="MFC7706140.1"/>
    <property type="molecule type" value="Genomic_DNA"/>
</dbReference>
<organism evidence="6 7">
    <name type="scientific">Plastorhodobacter daqingensis</name>
    <dbReference type="NCBI Taxonomy" id="1387281"/>
    <lineage>
        <taxon>Bacteria</taxon>
        <taxon>Pseudomonadati</taxon>
        <taxon>Pseudomonadota</taxon>
        <taxon>Alphaproteobacteria</taxon>
        <taxon>Rhodobacterales</taxon>
        <taxon>Paracoccaceae</taxon>
        <taxon>Plastorhodobacter</taxon>
    </lineage>
</organism>
<evidence type="ECO:0000259" key="5">
    <source>
        <dbReference type="PROSITE" id="PS50931"/>
    </source>
</evidence>
<protein>
    <submittedName>
        <fullName evidence="6">LysR substrate-binding domain-containing protein</fullName>
    </submittedName>
</protein>
<evidence type="ECO:0000256" key="3">
    <source>
        <dbReference type="ARBA" id="ARBA00023125"/>
    </source>
</evidence>
<dbReference type="InterPro" id="IPR005119">
    <property type="entry name" value="LysR_subst-bd"/>
</dbReference>
<dbReference type="Proteomes" id="UP001596516">
    <property type="component" value="Unassembled WGS sequence"/>
</dbReference>
<dbReference type="RefSeq" id="WP_377406687.1">
    <property type="nucleotide sequence ID" value="NZ_JBHTFQ010000014.1"/>
</dbReference>
<dbReference type="PANTHER" id="PTHR30419">
    <property type="entry name" value="HTH-TYPE TRANSCRIPTIONAL REGULATOR YBHD"/>
    <property type="match status" value="1"/>
</dbReference>
<sequence length="308" mass="33070">MDQVWRLRHFLAAAELGSLQAAARQLNTSQPALTKSLRELENFLGSALFERSSRGVVLTQAGQVLLSRAREIEAQWDGALIDLNATRDGARGELHIGVGPTYEAAFMPRVLSVLSGEFPNLRLTVRTGVGSVLLPKLVLGEIGLYIGGLRSATDKPLEGLAEIPLYEQLNRIVAAADDPLAACPQVPVAALAGRAWVQLSYDTMALDHLDRMFAAAGVAPPRSTVATHSLSLALDLVRNEGFLTSLPEPLLHPRLASGLSALQVPGYHWSIMTGITYRNSIRASRPFLRLAEILVAAVRGYGLAGKGN</sequence>
<dbReference type="SUPFAM" id="SSF53850">
    <property type="entry name" value="Periplasmic binding protein-like II"/>
    <property type="match status" value="1"/>
</dbReference>
<dbReference type="PANTHER" id="PTHR30419:SF8">
    <property type="entry name" value="NITROGEN ASSIMILATION TRANSCRIPTIONAL ACTIVATOR-RELATED"/>
    <property type="match status" value="1"/>
</dbReference>